<dbReference type="InterPro" id="IPR004839">
    <property type="entry name" value="Aminotransferase_I/II_large"/>
</dbReference>
<protein>
    <submittedName>
        <fullName evidence="7">PLP-dependent aminotransferase family protein</fullName>
    </submittedName>
</protein>
<feature type="domain" description="HTH gntR-type" evidence="6">
    <location>
        <begin position="16"/>
        <end position="84"/>
    </location>
</feature>
<dbReference type="InterPro" id="IPR000524">
    <property type="entry name" value="Tscrpt_reg_HTH_GntR"/>
</dbReference>
<evidence type="ECO:0000313" key="7">
    <source>
        <dbReference type="EMBL" id="NVK99450.1"/>
    </source>
</evidence>
<dbReference type="InterPro" id="IPR015421">
    <property type="entry name" value="PyrdxlP-dep_Trfase_major"/>
</dbReference>
<accession>A0A850LNR2</accession>
<comment type="caution">
    <text evidence="7">The sequence shown here is derived from an EMBL/GenBank/DDBJ whole genome shotgun (WGS) entry which is preliminary data.</text>
</comment>
<keyword evidence="3" id="KW-0805">Transcription regulation</keyword>
<dbReference type="SMART" id="SM00345">
    <property type="entry name" value="HTH_GNTR"/>
    <property type="match status" value="1"/>
</dbReference>
<name>A0A850LNR2_9RHOB</name>
<dbReference type="Gene3D" id="3.40.640.10">
    <property type="entry name" value="Type I PLP-dependent aspartate aminotransferase-like (Major domain)"/>
    <property type="match status" value="1"/>
</dbReference>
<evidence type="ECO:0000256" key="3">
    <source>
        <dbReference type="ARBA" id="ARBA00023015"/>
    </source>
</evidence>
<dbReference type="InterPro" id="IPR036388">
    <property type="entry name" value="WH-like_DNA-bd_sf"/>
</dbReference>
<dbReference type="InterPro" id="IPR051446">
    <property type="entry name" value="HTH_trans_reg/aminotransferase"/>
</dbReference>
<keyword evidence="2" id="KW-0663">Pyridoxal phosphate</keyword>
<keyword evidence="4" id="KW-0238">DNA-binding</keyword>
<evidence type="ECO:0000256" key="4">
    <source>
        <dbReference type="ARBA" id="ARBA00023125"/>
    </source>
</evidence>
<dbReference type="Pfam" id="PF00155">
    <property type="entry name" value="Aminotran_1_2"/>
    <property type="match status" value="1"/>
</dbReference>
<evidence type="ECO:0000256" key="5">
    <source>
        <dbReference type="ARBA" id="ARBA00023163"/>
    </source>
</evidence>
<organism evidence="7 8">
    <name type="scientific">Ruegeria pomeroyi</name>
    <dbReference type="NCBI Taxonomy" id="89184"/>
    <lineage>
        <taxon>Bacteria</taxon>
        <taxon>Pseudomonadati</taxon>
        <taxon>Pseudomonadota</taxon>
        <taxon>Alphaproteobacteria</taxon>
        <taxon>Rhodobacterales</taxon>
        <taxon>Roseobacteraceae</taxon>
        <taxon>Ruegeria</taxon>
    </lineage>
</organism>
<dbReference type="AlphaFoldDB" id="A0A850LNR2"/>
<dbReference type="Pfam" id="PF00392">
    <property type="entry name" value="GntR"/>
    <property type="match status" value="1"/>
</dbReference>
<dbReference type="GO" id="GO:0003677">
    <property type="term" value="F:DNA binding"/>
    <property type="evidence" value="ECO:0007669"/>
    <property type="project" value="UniProtKB-KW"/>
</dbReference>
<evidence type="ECO:0000256" key="2">
    <source>
        <dbReference type="ARBA" id="ARBA00022898"/>
    </source>
</evidence>
<dbReference type="PANTHER" id="PTHR46577:SF1">
    <property type="entry name" value="HTH-TYPE TRANSCRIPTIONAL REGULATORY PROTEIN GABR"/>
    <property type="match status" value="1"/>
</dbReference>
<dbReference type="InterPro" id="IPR036390">
    <property type="entry name" value="WH_DNA-bd_sf"/>
</dbReference>
<keyword evidence="7" id="KW-0032">Aminotransferase</keyword>
<keyword evidence="5" id="KW-0804">Transcription</keyword>
<dbReference type="PROSITE" id="PS50949">
    <property type="entry name" value="HTH_GNTR"/>
    <property type="match status" value="1"/>
</dbReference>
<keyword evidence="7" id="KW-0808">Transferase</keyword>
<dbReference type="EMBL" id="JABXIY010000068">
    <property type="protein sequence ID" value="NVK99450.1"/>
    <property type="molecule type" value="Genomic_DNA"/>
</dbReference>
<dbReference type="GO" id="GO:0030170">
    <property type="term" value="F:pyridoxal phosphate binding"/>
    <property type="evidence" value="ECO:0007669"/>
    <property type="project" value="InterPro"/>
</dbReference>
<dbReference type="SUPFAM" id="SSF46785">
    <property type="entry name" value="Winged helix' DNA-binding domain"/>
    <property type="match status" value="1"/>
</dbReference>
<dbReference type="InterPro" id="IPR015424">
    <property type="entry name" value="PyrdxlP-dep_Trfase"/>
</dbReference>
<dbReference type="Gene3D" id="3.90.1150.10">
    <property type="entry name" value="Aspartate Aminotransferase, domain 1"/>
    <property type="match status" value="1"/>
</dbReference>
<dbReference type="GO" id="GO:0003700">
    <property type="term" value="F:DNA-binding transcription factor activity"/>
    <property type="evidence" value="ECO:0007669"/>
    <property type="project" value="InterPro"/>
</dbReference>
<dbReference type="Gene3D" id="1.10.10.10">
    <property type="entry name" value="Winged helix-like DNA-binding domain superfamily/Winged helix DNA-binding domain"/>
    <property type="match status" value="1"/>
</dbReference>
<evidence type="ECO:0000256" key="1">
    <source>
        <dbReference type="ARBA" id="ARBA00005384"/>
    </source>
</evidence>
<proteinExistence type="inferred from homology"/>
<dbReference type="CDD" id="cd07377">
    <property type="entry name" value="WHTH_GntR"/>
    <property type="match status" value="1"/>
</dbReference>
<dbReference type="SUPFAM" id="SSF53383">
    <property type="entry name" value="PLP-dependent transferases"/>
    <property type="match status" value="1"/>
</dbReference>
<dbReference type="CDD" id="cd00609">
    <property type="entry name" value="AAT_like"/>
    <property type="match status" value="1"/>
</dbReference>
<reference evidence="7 8" key="1">
    <citation type="journal article" date="2020" name="Proc. Natl. Acad. Sci. U.S.A.">
        <title>Ecological drivers of bacterial community assembly in synthetic phycospheres.</title>
        <authorList>
            <person name="Fu H."/>
            <person name="Uchimiya M."/>
            <person name="Gore J."/>
            <person name="Moran M.A."/>
        </authorList>
    </citation>
    <scope>NUCLEOTIDE SEQUENCE [LARGE SCALE GENOMIC DNA]</scope>
    <source>
        <strain evidence="7">HF-Din03</strain>
    </source>
</reference>
<sequence length="467" mass="51120">MYCMTNWLPDPSALASPLHSSLALAIAKAISEGKLPKGTQLPTHRKLAEELGLSVHTVSKAYESLRRQRLIDGQVGRGSYVLDLNTPDDQPFQLSSERGRNFDLSISRPAFSQRHAELFQQVLADLPQGLDPSYYLACRPNVGHDAHRAAGETWLRICGLDVPSERIIMTNGVSHGMSAALSALARPGDTVVSSRITHHLLVSGCSYLGLNLVGIDFDQDGMLPDALDRHCSENNAKVLFLLPSLANTTVEMIPEERRQALVQVARKHNLYIIENDAFGPVAEDRPVPVAALAPERTIYLTTFTKCTVSGLRAGYMAAPEHLLPALTGRIVVFGWMATPLMCEIATRWVLDGTALELALWQRRALAERYEIASQALQGHQWRGHPSALHLWLPLESGWTTSSFVAYARQLKVAVAPDAPFLTPKTPPPNAVRISLGSVQDLSRFKQAMELVGGMLSRPPEGVAPLAF</sequence>
<comment type="similarity">
    <text evidence="1">In the C-terminal section; belongs to the class-I pyridoxal-phosphate-dependent aminotransferase family.</text>
</comment>
<dbReference type="InterPro" id="IPR015422">
    <property type="entry name" value="PyrdxlP-dep_Trfase_small"/>
</dbReference>
<dbReference type="GO" id="GO:0008483">
    <property type="term" value="F:transaminase activity"/>
    <property type="evidence" value="ECO:0007669"/>
    <property type="project" value="UniProtKB-KW"/>
</dbReference>
<dbReference type="PANTHER" id="PTHR46577">
    <property type="entry name" value="HTH-TYPE TRANSCRIPTIONAL REGULATORY PROTEIN GABR"/>
    <property type="match status" value="1"/>
</dbReference>
<gene>
    <name evidence="7" type="ORF">HW564_21205</name>
</gene>
<evidence type="ECO:0000259" key="6">
    <source>
        <dbReference type="PROSITE" id="PS50949"/>
    </source>
</evidence>
<dbReference type="Proteomes" id="UP000565723">
    <property type="component" value="Unassembled WGS sequence"/>
</dbReference>
<evidence type="ECO:0000313" key="8">
    <source>
        <dbReference type="Proteomes" id="UP000565723"/>
    </source>
</evidence>